<dbReference type="EMBL" id="JQ844237">
    <property type="protein sequence ID" value="AGS53595.1"/>
    <property type="molecule type" value="Genomic_DNA"/>
</dbReference>
<organism evidence="1">
    <name type="scientific">uncultured bacterium contig00070</name>
    <dbReference type="NCBI Taxonomy" id="1181551"/>
    <lineage>
        <taxon>Bacteria</taxon>
        <taxon>environmental samples</taxon>
    </lineage>
</organism>
<sequence>MNVMNQAFRTTCVPKANRLDALIPNEYIGRKLEITVIPLVEKVDIQEKQDMYLAQESSLDKIWNSEQEDKTWEIL</sequence>
<reference evidence="1" key="1">
    <citation type="submission" date="2012-03" db="EMBL/GenBank/DDBJ databases">
        <title>Functional metagenomics reveals considerable lignocellulase gene clusters in the gut microbiome of a wood-feeding higher termite.</title>
        <authorList>
            <person name="Liu N."/>
        </authorList>
    </citation>
    <scope>NUCLEOTIDE SEQUENCE</scope>
</reference>
<name>A0A806KG42_9BACT</name>
<dbReference type="AlphaFoldDB" id="A0A806KG42"/>
<protein>
    <submittedName>
        <fullName evidence="1">Uncharacterized protein</fullName>
    </submittedName>
</protein>
<proteinExistence type="predicted"/>
<evidence type="ECO:0000313" key="1">
    <source>
        <dbReference type="EMBL" id="AGS53595.1"/>
    </source>
</evidence>
<accession>A0A806KG42</accession>